<dbReference type="SUPFAM" id="SSF140804">
    <property type="entry name" value="YidB-like"/>
    <property type="match status" value="1"/>
</dbReference>
<dbReference type="Gene3D" id="1.10.10.690">
    <property type="entry name" value="YidB-like"/>
    <property type="match status" value="1"/>
</dbReference>
<reference evidence="2 3" key="1">
    <citation type="journal article" date="2000" name="DNA Res.">
        <title>Complete genome structure of the nitrogen-fixing symbiotic bacterium Mesorhizobium loti.</title>
        <authorList>
            <person name="Kaneko T."/>
            <person name="Nakamura Y."/>
            <person name="Sato S."/>
            <person name="Asamizu E."/>
            <person name="Kato T."/>
            <person name="Sasamoto S."/>
            <person name="Watanabe A."/>
            <person name="Idesawa K."/>
            <person name="Ishikawa A."/>
            <person name="Kawashima K."/>
            <person name="Kimura T."/>
            <person name="Kishida Y."/>
            <person name="Kiyokawa C."/>
            <person name="Kohara M."/>
            <person name="Matsumoto M."/>
            <person name="Matsuno A."/>
            <person name="Mochizuki Y."/>
            <person name="Nakayama S."/>
            <person name="Nakazaki N."/>
            <person name="Shimpo S."/>
            <person name="Sugimoto M."/>
            <person name="Takeuchi C."/>
            <person name="Yamada M."/>
            <person name="Tabata S."/>
        </authorList>
    </citation>
    <scope>NUCLEOTIDE SEQUENCE [LARGE SCALE GENOMIC DNA]</scope>
    <source>
        <strain evidence="3">LMG 29417 / CECT 9101 / MAFF 303099</strain>
    </source>
</reference>
<proteinExistence type="predicted"/>
<evidence type="ECO:0000256" key="1">
    <source>
        <dbReference type="SAM" id="MobiDB-lite"/>
    </source>
</evidence>
<dbReference type="eggNOG" id="COG3753">
    <property type="taxonomic scope" value="Bacteria"/>
</dbReference>
<dbReference type="HOGENOM" id="CLU_084747_0_1_5"/>
<evidence type="ECO:0000313" key="3">
    <source>
        <dbReference type="Proteomes" id="UP000000552"/>
    </source>
</evidence>
<organism evidence="2 3">
    <name type="scientific">Mesorhizobium japonicum (strain LMG 29417 / CECT 9101 / MAFF 303099)</name>
    <name type="common">Mesorhizobium loti (strain MAFF 303099)</name>
    <dbReference type="NCBI Taxonomy" id="266835"/>
    <lineage>
        <taxon>Bacteria</taxon>
        <taxon>Pseudomonadati</taxon>
        <taxon>Pseudomonadota</taxon>
        <taxon>Alphaproteobacteria</taxon>
        <taxon>Hyphomicrobiales</taxon>
        <taxon>Phyllobacteriaceae</taxon>
        <taxon>Mesorhizobium</taxon>
    </lineage>
</organism>
<feature type="region of interest" description="Disordered" evidence="1">
    <location>
        <begin position="142"/>
        <end position="169"/>
    </location>
</feature>
<evidence type="ECO:0000313" key="2">
    <source>
        <dbReference type="EMBL" id="BAB52123.1"/>
    </source>
</evidence>
<name>Q98B49_RHILO</name>
<dbReference type="InterPro" id="IPR027405">
    <property type="entry name" value="YidB-like"/>
</dbReference>
<accession>Q98B49</accession>
<dbReference type="EMBL" id="BA000012">
    <property type="protein sequence ID" value="BAB52123.1"/>
    <property type="molecule type" value="Genomic_DNA"/>
</dbReference>
<protein>
    <submittedName>
        <fullName evidence="2">Mlr5732 protein</fullName>
    </submittedName>
</protein>
<dbReference type="Pfam" id="PF20159">
    <property type="entry name" value="YidB"/>
    <property type="match status" value="1"/>
</dbReference>
<dbReference type="Proteomes" id="UP000000552">
    <property type="component" value="Chromosome"/>
</dbReference>
<gene>
    <name evidence="2" type="ordered locus">mlr5732</name>
</gene>
<dbReference type="AlphaFoldDB" id="Q98B49"/>
<dbReference type="KEGG" id="mlo:mlr5732"/>
<sequence length="169" mass="17949">MEPLPARNLLLVTLGGKRMANLGRMAVAILGILAYQNRDKIGDLIRGGGNTDPNNPQGGLLDQVSKSVSGTALGDILDRFRNAGAGSKVDSWVSRGPNQPIDPKDVETAIDEDTLTSLSMQTGLSRDELIARITKDLPEAVDKLTPNGELPAPTDEITLLDQVPPRTGT</sequence>
<dbReference type="InterPro" id="IPR045372">
    <property type="entry name" value="YidB"/>
</dbReference>